<comment type="similarity">
    <text evidence="1">Belongs to the class-II pyridine nucleotide-disulfide oxidoreductase family.</text>
</comment>
<dbReference type="GO" id="GO:0097237">
    <property type="term" value="P:cellular response to toxic substance"/>
    <property type="evidence" value="ECO:0007669"/>
    <property type="project" value="UniProtKB-ARBA"/>
</dbReference>
<feature type="domain" description="Pyridine nucleotide-disulphide oxidoreductase N-terminal" evidence="4">
    <location>
        <begin position="104"/>
        <end position="166"/>
    </location>
</feature>
<dbReference type="PANTHER" id="PTHR48105">
    <property type="entry name" value="THIOREDOXIN REDUCTASE 1-RELATED-RELATED"/>
    <property type="match status" value="1"/>
</dbReference>
<evidence type="ECO:0000256" key="3">
    <source>
        <dbReference type="ARBA" id="ARBA00023002"/>
    </source>
</evidence>
<proteinExistence type="inferred from homology"/>
<dbReference type="InterPro" id="IPR036188">
    <property type="entry name" value="FAD/NAD-bd_sf"/>
</dbReference>
<keyword evidence="2" id="KW-0285">Flavoprotein</keyword>
<keyword evidence="6" id="KW-1185">Reference proteome</keyword>
<gene>
    <name evidence="5" type="ORF">DCAF_LOCUS9591</name>
</gene>
<name>A0AAV1RFI7_9ROSI</name>
<accession>A0AAV1RFI7</accession>
<dbReference type="InterPro" id="IPR050097">
    <property type="entry name" value="Ferredoxin-NADP_redctase_2"/>
</dbReference>
<reference evidence="5 6" key="1">
    <citation type="submission" date="2024-01" db="EMBL/GenBank/DDBJ databases">
        <authorList>
            <person name="Waweru B."/>
        </authorList>
    </citation>
    <scope>NUCLEOTIDE SEQUENCE [LARGE SCALE GENOMIC DNA]</scope>
</reference>
<evidence type="ECO:0000256" key="2">
    <source>
        <dbReference type="ARBA" id="ARBA00022630"/>
    </source>
</evidence>
<dbReference type="Pfam" id="PF00070">
    <property type="entry name" value="Pyr_redox"/>
    <property type="match status" value="1"/>
</dbReference>
<evidence type="ECO:0000256" key="1">
    <source>
        <dbReference type="ARBA" id="ARBA00009333"/>
    </source>
</evidence>
<sequence>MEELKTRVRIIKSKPMTHYSNLCRSSELKTVLFEGWMANDIAFGGQLMTTTNVENFLGFPEGIMGGEAVAKKLNFEGSKNFWNREILICAVCDEATPILREKPLAMIGGGDSTMEEANFFTKYGLKVYIIYRWDTFRAFKIMQSKALSNPKIEVIWNFVLEEAYGERVLGGLKVKNVITRRGFEFEG</sequence>
<evidence type="ECO:0000259" key="4">
    <source>
        <dbReference type="Pfam" id="PF00070"/>
    </source>
</evidence>
<protein>
    <recommendedName>
        <fullName evidence="4">Pyridine nucleotide-disulphide oxidoreductase N-terminal domain-containing protein</fullName>
    </recommendedName>
</protein>
<dbReference type="EMBL" id="CAWUPB010000936">
    <property type="protein sequence ID" value="CAK7333735.1"/>
    <property type="molecule type" value="Genomic_DNA"/>
</dbReference>
<dbReference type="Proteomes" id="UP001314170">
    <property type="component" value="Unassembled WGS sequence"/>
</dbReference>
<dbReference type="AlphaFoldDB" id="A0AAV1RFI7"/>
<dbReference type="GO" id="GO:0016491">
    <property type="term" value="F:oxidoreductase activity"/>
    <property type="evidence" value="ECO:0007669"/>
    <property type="project" value="UniProtKB-KW"/>
</dbReference>
<dbReference type="InterPro" id="IPR039648">
    <property type="entry name" value="DHPH_N"/>
</dbReference>
<comment type="caution">
    <text evidence="5">The sequence shown here is derived from an EMBL/GenBank/DDBJ whole genome shotgun (WGS) entry which is preliminary data.</text>
</comment>
<dbReference type="SUPFAM" id="SSF51905">
    <property type="entry name" value="FAD/NAD(P)-binding domain"/>
    <property type="match status" value="1"/>
</dbReference>
<evidence type="ECO:0000313" key="6">
    <source>
        <dbReference type="Proteomes" id="UP001314170"/>
    </source>
</evidence>
<keyword evidence="3" id="KW-0560">Oxidoreductase</keyword>
<dbReference type="Gene3D" id="3.50.50.60">
    <property type="entry name" value="FAD/NAD(P)-binding domain"/>
    <property type="match status" value="2"/>
</dbReference>
<organism evidence="5 6">
    <name type="scientific">Dovyalis caffra</name>
    <dbReference type="NCBI Taxonomy" id="77055"/>
    <lineage>
        <taxon>Eukaryota</taxon>
        <taxon>Viridiplantae</taxon>
        <taxon>Streptophyta</taxon>
        <taxon>Embryophyta</taxon>
        <taxon>Tracheophyta</taxon>
        <taxon>Spermatophyta</taxon>
        <taxon>Magnoliopsida</taxon>
        <taxon>eudicotyledons</taxon>
        <taxon>Gunneridae</taxon>
        <taxon>Pentapetalae</taxon>
        <taxon>rosids</taxon>
        <taxon>fabids</taxon>
        <taxon>Malpighiales</taxon>
        <taxon>Salicaceae</taxon>
        <taxon>Flacourtieae</taxon>
        <taxon>Dovyalis</taxon>
    </lineage>
</organism>
<evidence type="ECO:0000313" key="5">
    <source>
        <dbReference type="EMBL" id="CAK7333735.1"/>
    </source>
</evidence>